<dbReference type="PROSITE" id="PS50293">
    <property type="entry name" value="TPR_REGION"/>
    <property type="match status" value="2"/>
</dbReference>
<feature type="repeat" description="TPR" evidence="8">
    <location>
        <begin position="412"/>
        <end position="445"/>
    </location>
</feature>
<evidence type="ECO:0000256" key="2">
    <source>
        <dbReference type="ARBA" id="ARBA00005386"/>
    </source>
</evidence>
<keyword evidence="4" id="KW-0328">Glycosyltransferase</keyword>
<evidence type="ECO:0000256" key="7">
    <source>
        <dbReference type="ARBA" id="ARBA00022803"/>
    </source>
</evidence>
<dbReference type="Pfam" id="PF13844">
    <property type="entry name" value="Glyco_transf_41"/>
    <property type="match status" value="2"/>
</dbReference>
<dbReference type="InterPro" id="IPR029489">
    <property type="entry name" value="OGT/SEC/SPY_C"/>
</dbReference>
<dbReference type="PANTHER" id="PTHR44366:SF1">
    <property type="entry name" value="UDP-N-ACETYLGLUCOSAMINE--PEPTIDE N-ACETYLGLUCOSAMINYLTRANSFERASE 110 KDA SUBUNIT"/>
    <property type="match status" value="1"/>
</dbReference>
<evidence type="ECO:0000256" key="5">
    <source>
        <dbReference type="ARBA" id="ARBA00022679"/>
    </source>
</evidence>
<dbReference type="InterPro" id="IPR037919">
    <property type="entry name" value="OGT"/>
</dbReference>
<accession>A0A8R2H5C5</accession>
<keyword evidence="6" id="KW-0677">Repeat</keyword>
<dbReference type="SMART" id="SM00028">
    <property type="entry name" value="TPR"/>
    <property type="match status" value="14"/>
</dbReference>
<evidence type="ECO:0000259" key="9">
    <source>
        <dbReference type="Pfam" id="PF13844"/>
    </source>
</evidence>
<reference evidence="10" key="2">
    <citation type="submission" date="2022-06" db="UniProtKB">
        <authorList>
            <consortium name="EnsemblMetazoa"/>
        </authorList>
    </citation>
    <scope>IDENTIFICATION</scope>
</reference>
<evidence type="ECO:0000256" key="1">
    <source>
        <dbReference type="ARBA" id="ARBA00004922"/>
    </source>
</evidence>
<evidence type="ECO:0000256" key="8">
    <source>
        <dbReference type="PROSITE-ProRule" id="PRU00339"/>
    </source>
</evidence>
<keyword evidence="11" id="KW-1185">Reference proteome</keyword>
<keyword evidence="7 8" id="KW-0802">TPR repeat</keyword>
<reference evidence="11" key="1">
    <citation type="submission" date="2010-06" db="EMBL/GenBank/DDBJ databases">
        <authorList>
            <person name="Jiang H."/>
            <person name="Abraham K."/>
            <person name="Ali S."/>
            <person name="Alsbrooks S.L."/>
            <person name="Anim B.N."/>
            <person name="Anosike U.S."/>
            <person name="Attaway T."/>
            <person name="Bandaranaike D.P."/>
            <person name="Battles P.K."/>
            <person name="Bell S.N."/>
            <person name="Bell A.V."/>
            <person name="Beltran B."/>
            <person name="Bickham C."/>
            <person name="Bustamante Y."/>
            <person name="Caleb T."/>
            <person name="Canada A."/>
            <person name="Cardenas V."/>
            <person name="Carter K."/>
            <person name="Chacko J."/>
            <person name="Chandrabose M.N."/>
            <person name="Chavez D."/>
            <person name="Chavez A."/>
            <person name="Chen L."/>
            <person name="Chu H.-S."/>
            <person name="Claassen K.J."/>
            <person name="Cockrell R."/>
            <person name="Collins M."/>
            <person name="Cooper J.A."/>
            <person name="Cree A."/>
            <person name="Curry S.M."/>
            <person name="Da Y."/>
            <person name="Dao M.D."/>
            <person name="Das B."/>
            <person name="Davila M.-L."/>
            <person name="Davy-Carroll L."/>
            <person name="Denson S."/>
            <person name="Dinh H."/>
            <person name="Ebong V.E."/>
            <person name="Edwards J.R."/>
            <person name="Egan A."/>
            <person name="El-Daye J."/>
            <person name="Escobedo L."/>
            <person name="Fernandez S."/>
            <person name="Fernando P.R."/>
            <person name="Flagg N."/>
            <person name="Forbes L.D."/>
            <person name="Fowler R.G."/>
            <person name="Fu Q."/>
            <person name="Gabisi R.A."/>
            <person name="Ganer J."/>
            <person name="Garbino Pronczuk A."/>
            <person name="Garcia R.M."/>
            <person name="Garner T."/>
            <person name="Garrett T.E."/>
            <person name="Gonzalez D.A."/>
            <person name="Hamid H."/>
            <person name="Hawkins E.S."/>
            <person name="Hirani K."/>
            <person name="Hogues M.E."/>
            <person name="Hollins B."/>
            <person name="Hsiao C.-H."/>
            <person name="Jabil R."/>
            <person name="James M.L."/>
            <person name="Jhangiani S.N."/>
            <person name="Johnson B."/>
            <person name="Johnson Q."/>
            <person name="Joshi V."/>
            <person name="Kalu J.B."/>
            <person name="Kam C."/>
            <person name="Kashfia A."/>
            <person name="Keebler J."/>
            <person name="Kisamo H."/>
            <person name="Kovar C.L."/>
            <person name="Lago L.A."/>
            <person name="Lai C.-Y."/>
            <person name="Laidlaw J."/>
            <person name="Lara F."/>
            <person name="Le T.-K."/>
            <person name="Lee S.L."/>
            <person name="Legall F.H."/>
            <person name="Lemon S.J."/>
            <person name="Lewis L.R."/>
            <person name="Li B."/>
            <person name="Liu Y."/>
            <person name="Liu Y.-S."/>
            <person name="Lopez J."/>
            <person name="Lozado R.J."/>
            <person name="Lu J."/>
            <person name="Madu R.C."/>
            <person name="Maheshwari M."/>
            <person name="Maheshwari R."/>
            <person name="Malloy K."/>
            <person name="Martinez E."/>
            <person name="Mathew T."/>
            <person name="Mercado I.C."/>
            <person name="Mercado C."/>
            <person name="Meyer B."/>
            <person name="Montgomery K."/>
            <person name="Morgan M.B."/>
            <person name="Munidasa M."/>
            <person name="Nazareth L.V."/>
            <person name="Nelson J."/>
            <person name="Ng B.M."/>
            <person name="Nguyen N.B."/>
            <person name="Nguyen P.Q."/>
            <person name="Nguyen T."/>
            <person name="Obregon M."/>
            <person name="Okwuonu G.O."/>
            <person name="Onwere C.G."/>
            <person name="Orozco G."/>
            <person name="Parra A."/>
            <person name="Patel S."/>
            <person name="Patil S."/>
            <person name="Perez A."/>
            <person name="Perez Y."/>
            <person name="Pham C."/>
            <person name="Primus E.L."/>
            <person name="Pu L.-L."/>
            <person name="Puazo M."/>
            <person name="Qin X."/>
            <person name="Quiroz J.B."/>
            <person name="Reese J."/>
            <person name="Richards S."/>
            <person name="Rives C.M."/>
            <person name="Robberts R."/>
            <person name="Ruiz S.J."/>
            <person name="Ruiz M.J."/>
            <person name="Santibanez J."/>
            <person name="Schneider B.W."/>
            <person name="Sisson I."/>
            <person name="Smith M."/>
            <person name="Sodergren E."/>
            <person name="Song X.-Z."/>
            <person name="Song B.B."/>
            <person name="Summersgill H."/>
            <person name="Thelus R."/>
            <person name="Thornton R.D."/>
            <person name="Trejos Z.Y."/>
            <person name="Usmani K."/>
            <person name="Vattathil S."/>
            <person name="Villasana D."/>
            <person name="Walker D.L."/>
            <person name="Wang S."/>
            <person name="Wang K."/>
            <person name="White C.S."/>
            <person name="Williams A.C."/>
            <person name="Williamson J."/>
            <person name="Wilson K."/>
            <person name="Woghiren I.O."/>
            <person name="Woodworth J.R."/>
            <person name="Worley K.C."/>
            <person name="Wright R.A."/>
            <person name="Wu W."/>
            <person name="Young L."/>
            <person name="Zhang L."/>
            <person name="Zhang J."/>
            <person name="Zhu Y."/>
            <person name="Muzny D.M."/>
            <person name="Weinstock G."/>
            <person name="Gibbs R.A."/>
        </authorList>
    </citation>
    <scope>NUCLEOTIDE SEQUENCE [LARGE SCALE GENOMIC DNA]</scope>
    <source>
        <strain evidence="11">LSR1</strain>
    </source>
</reference>
<evidence type="ECO:0000313" key="11">
    <source>
        <dbReference type="Proteomes" id="UP000007819"/>
    </source>
</evidence>
<dbReference type="EnsemblMetazoa" id="XM_016805465.2">
    <property type="protein sequence ID" value="XP_016660954.1"/>
    <property type="gene ID" value="LOC100162996"/>
</dbReference>
<dbReference type="GO" id="GO:0006493">
    <property type="term" value="P:protein O-linked glycosylation"/>
    <property type="evidence" value="ECO:0007669"/>
    <property type="project" value="InterPro"/>
</dbReference>
<feature type="domain" description="O-GlcNAc transferase C-terminal" evidence="9">
    <location>
        <begin position="630"/>
        <end position="873"/>
    </location>
</feature>
<dbReference type="Gene3D" id="3.40.50.11380">
    <property type="match status" value="1"/>
</dbReference>
<dbReference type="Gene3D" id="1.25.40.10">
    <property type="entry name" value="Tetratricopeptide repeat domain"/>
    <property type="match status" value="4"/>
</dbReference>
<keyword evidence="5" id="KW-0808">Transferase</keyword>
<dbReference type="Gene3D" id="3.40.50.2000">
    <property type="entry name" value="Glycogen Phosphorylase B"/>
    <property type="match status" value="1"/>
</dbReference>
<protein>
    <recommendedName>
        <fullName evidence="3">protein O-GlcNAc transferase</fullName>
        <ecNumber evidence="3">2.4.1.255</ecNumber>
    </recommendedName>
</protein>
<feature type="repeat" description="TPR" evidence="8">
    <location>
        <begin position="446"/>
        <end position="479"/>
    </location>
</feature>
<dbReference type="Pfam" id="PF13414">
    <property type="entry name" value="TPR_11"/>
    <property type="match status" value="1"/>
</dbReference>
<dbReference type="InterPro" id="IPR019734">
    <property type="entry name" value="TPR_rpt"/>
</dbReference>
<dbReference type="PROSITE" id="PS50005">
    <property type="entry name" value="TPR"/>
    <property type="match status" value="7"/>
</dbReference>
<dbReference type="OrthoDB" id="6581765at2759"/>
<feature type="domain" description="O-GlcNAc transferase C-terminal" evidence="9">
    <location>
        <begin position="876"/>
        <end position="1059"/>
    </location>
</feature>
<feature type="repeat" description="TPR" evidence="8">
    <location>
        <begin position="255"/>
        <end position="288"/>
    </location>
</feature>
<dbReference type="AlphaFoldDB" id="A0A8R2H5C5"/>
<evidence type="ECO:0000313" key="10">
    <source>
        <dbReference type="EnsemblMetazoa" id="XP_016660954.1"/>
    </source>
</evidence>
<feature type="repeat" description="TPR" evidence="8">
    <location>
        <begin position="583"/>
        <end position="616"/>
    </location>
</feature>
<evidence type="ECO:0000256" key="3">
    <source>
        <dbReference type="ARBA" id="ARBA00011970"/>
    </source>
</evidence>
<evidence type="ECO:0000256" key="6">
    <source>
        <dbReference type="ARBA" id="ARBA00022737"/>
    </source>
</evidence>
<dbReference type="PANTHER" id="PTHR44366">
    <property type="entry name" value="UDP-N-ACETYLGLUCOSAMINE--PEPTIDE N-ACETYLGLUCOSAMINYLTRANSFERASE 110 KDA SUBUNIT"/>
    <property type="match status" value="1"/>
</dbReference>
<feature type="repeat" description="TPR" evidence="8">
    <location>
        <begin position="549"/>
        <end position="582"/>
    </location>
</feature>
<evidence type="ECO:0000256" key="4">
    <source>
        <dbReference type="ARBA" id="ARBA00022676"/>
    </source>
</evidence>
<proteinExistence type="inferred from homology"/>
<comment type="similarity">
    <text evidence="2">Belongs to the glycosyltransferase 41 family. O-GlcNAc transferase subfamily.</text>
</comment>
<name>A0A8R2H5C5_ACYPI</name>
<organism evidence="10 11">
    <name type="scientific">Acyrthosiphon pisum</name>
    <name type="common">Pea aphid</name>
    <dbReference type="NCBI Taxonomy" id="7029"/>
    <lineage>
        <taxon>Eukaryota</taxon>
        <taxon>Metazoa</taxon>
        <taxon>Ecdysozoa</taxon>
        <taxon>Arthropoda</taxon>
        <taxon>Hexapoda</taxon>
        <taxon>Insecta</taxon>
        <taxon>Pterygota</taxon>
        <taxon>Neoptera</taxon>
        <taxon>Paraneoptera</taxon>
        <taxon>Hemiptera</taxon>
        <taxon>Sternorrhyncha</taxon>
        <taxon>Aphidomorpha</taxon>
        <taxon>Aphidoidea</taxon>
        <taxon>Aphididae</taxon>
        <taxon>Macrosiphini</taxon>
        <taxon>Acyrthosiphon</taxon>
    </lineage>
</organism>
<dbReference type="EC" id="2.4.1.255" evidence="3"/>
<dbReference type="SUPFAM" id="SSF48452">
    <property type="entry name" value="TPR-like"/>
    <property type="match status" value="3"/>
</dbReference>
<dbReference type="GeneID" id="100162996"/>
<dbReference type="InterPro" id="IPR011990">
    <property type="entry name" value="TPR-like_helical_dom_sf"/>
</dbReference>
<feature type="repeat" description="TPR" evidence="8">
    <location>
        <begin position="480"/>
        <end position="513"/>
    </location>
</feature>
<comment type="pathway">
    <text evidence="1">Protein modification; protein glycosylation.</text>
</comment>
<feature type="repeat" description="TPR" evidence="8">
    <location>
        <begin position="289"/>
        <end position="322"/>
    </location>
</feature>
<dbReference type="KEGG" id="api:100162996"/>
<sequence>MNSLSFDVFCSKYLDSEAPISVITEILSENDPLKFQNISNEFNKLGFTKLKDLAGATLGKASLIKLSGDTLTLLYGAIEIYSERLDNLLKSAKSELQNGNFISTQKICEELFIHKPTDLNVLLLNAKSFFDCGNYEECINCLEKAKQINPKCSEVLSNFALVYMKKSENYLALQYLYEVCALKPYCVDAWTNYADFLFETNDLVTADFAYVRVLSIEPKLYKVRNKYGKLLLKLNKIKDAKEQFKIAHNCAIECPETLNNLAYVYYKSGKFEKAISKYKQVLEINPDLMNAHFYLGMTHLKISEYQNAANAFWNAIVLEPENVTVLKKLAVTYCYVENMVLCVEIYKKCLKLQPENFNLNLELAMICLHKIKNYQEAAIYFKKCIHLNPERIDLYKNLFVALRKVNDYQNASDTCMSMGDLYLESDDQENARNAFCCAILLNPGNAIAHWKMGLTMYNLGHWDLALTRYKHAIEIMPNLADAYCDMAVIFDEQDLFEKAIEYYKMTISLKPSNLNAHLNLADILFKQKINLLKAITHYKIALKYDNTSVDIYLQIGNIYKELNMSKDALHSFYMAIQHDPQCLEAYISVGSILKDSDNFIEAIRAYESALKLQPDHPDVFCHLVNCLQKVCDWSDYDAHVKKLQEIINEQLNDDDVLSLLPHDALMFPLSLEELTKIASKFAKQCVQKLNKSIKEPLQFVHPTVFNGNIKIGFVSTNFGKHPITSIMETLTSICKNQQVDVICYSISSNDNTPSWLNNSEHHKDLSQLKFVDAAKVINSDGIHVLVDMSGYTKGAQTEIFALRPAPVQVSWFGYLCTSGTTFMDYFITDRICSPPEHQNVYTEQLNFTNHTIFIGDHKQKFSNLQQRLCFDEELERSTFNLPENVVVFCNFSKLYKIDPFTLRMWITILNNVPKSVLWLLHLNDVAENNLRTFADVLNFDTSRIIFADFIPKYQHLNRIQLADIYLDTHLYNGHIACLDALWAGVPVITLPGDTYASRVTTSQLTTLGITDTIAQNEENYIDIAIELGLNKCSLEKMRKNIWDLKMVSHLFNINCYVTEVILILKVISLTKPKLGM</sequence>
<dbReference type="Pfam" id="PF13181">
    <property type="entry name" value="TPR_8"/>
    <property type="match status" value="4"/>
</dbReference>
<dbReference type="Proteomes" id="UP000007819">
    <property type="component" value="Chromosome A1"/>
</dbReference>
<dbReference type="RefSeq" id="XP_016660954.1">
    <property type="nucleotide sequence ID" value="XM_016805465.2"/>
</dbReference>
<dbReference type="GO" id="GO:0097363">
    <property type="term" value="F:protein O-acetylglucosaminyltransferase activity"/>
    <property type="evidence" value="ECO:0007669"/>
    <property type="project" value="UniProtKB-EC"/>
</dbReference>